<dbReference type="EMBL" id="JAPDDP010000134">
    <property type="protein sequence ID" value="MDA0185693.1"/>
    <property type="molecule type" value="Genomic_DNA"/>
</dbReference>
<name>A0A9X3NFL8_9ACTN</name>
<dbReference type="CDD" id="cd00085">
    <property type="entry name" value="HNHc"/>
    <property type="match status" value="1"/>
</dbReference>
<accession>A0A9X3NFL8</accession>
<keyword evidence="3" id="KW-1185">Reference proteome</keyword>
<proteinExistence type="predicted"/>
<dbReference type="RefSeq" id="WP_270030210.1">
    <property type="nucleotide sequence ID" value="NZ_JAPDDP010000134.1"/>
</dbReference>
<evidence type="ECO:0000313" key="3">
    <source>
        <dbReference type="Proteomes" id="UP001147653"/>
    </source>
</evidence>
<keyword evidence="2" id="KW-0378">Hydrolase</keyword>
<protein>
    <submittedName>
        <fullName evidence="2">HNH endonuclease</fullName>
    </submittedName>
</protein>
<comment type="caution">
    <text evidence="2">The sequence shown here is derived from an EMBL/GenBank/DDBJ whole genome shotgun (WGS) entry which is preliminary data.</text>
</comment>
<dbReference type="Proteomes" id="UP001147653">
    <property type="component" value="Unassembled WGS sequence"/>
</dbReference>
<dbReference type="InterPro" id="IPR003615">
    <property type="entry name" value="HNH_nuc"/>
</dbReference>
<evidence type="ECO:0000256" key="1">
    <source>
        <dbReference type="SAM" id="MobiDB-lite"/>
    </source>
</evidence>
<reference evidence="2" key="1">
    <citation type="submission" date="2022-10" db="EMBL/GenBank/DDBJ databases">
        <title>The WGS of Solirubrobacter phytolaccae KCTC 29190.</title>
        <authorList>
            <person name="Jiang Z."/>
        </authorList>
    </citation>
    <scope>NUCLEOTIDE SEQUENCE</scope>
    <source>
        <strain evidence="2">KCTC 29190</strain>
    </source>
</reference>
<evidence type="ECO:0000313" key="2">
    <source>
        <dbReference type="EMBL" id="MDA0185693.1"/>
    </source>
</evidence>
<dbReference type="GO" id="GO:0004519">
    <property type="term" value="F:endonuclease activity"/>
    <property type="evidence" value="ECO:0007669"/>
    <property type="project" value="UniProtKB-KW"/>
</dbReference>
<keyword evidence="2" id="KW-0255">Endonuclease</keyword>
<dbReference type="AlphaFoldDB" id="A0A9X3NFL8"/>
<feature type="region of interest" description="Disordered" evidence="1">
    <location>
        <begin position="216"/>
        <end position="235"/>
    </location>
</feature>
<organism evidence="2 3">
    <name type="scientific">Solirubrobacter phytolaccae</name>
    <dbReference type="NCBI Taxonomy" id="1404360"/>
    <lineage>
        <taxon>Bacteria</taxon>
        <taxon>Bacillati</taxon>
        <taxon>Actinomycetota</taxon>
        <taxon>Thermoleophilia</taxon>
        <taxon>Solirubrobacterales</taxon>
        <taxon>Solirubrobacteraceae</taxon>
        <taxon>Solirubrobacter</taxon>
    </lineage>
</organism>
<keyword evidence="2" id="KW-0540">Nuclease</keyword>
<gene>
    <name evidence="2" type="ORF">OJ997_35640</name>
</gene>
<sequence length="235" mass="26778">MLRHFGLRPAGGNFRLLKRWLEAWEISTAHFEGTPAPRRRAPIPLPEVLVPNSTYQRTQLKKRLYDEGLKDRRCELCGQDEEWHGRRMALILDHINGVADDNRLENLQIVCPNCAATLDTHCGRANRRPLEEHACLRCGAAFRPQSPRQRYCSRECGMRWDRSGRPIPGARRVERPPYEVLVAEVAADGWSAVGRRYGVSDNAVRKWVRAYERERAASDGEVAPRGVRVSSGDVD</sequence>